<dbReference type="GO" id="GO:0008061">
    <property type="term" value="F:chitin binding"/>
    <property type="evidence" value="ECO:0007669"/>
    <property type="project" value="UniProtKB-KW"/>
</dbReference>
<dbReference type="InterPro" id="IPR002557">
    <property type="entry name" value="Chitin-bd_dom"/>
</dbReference>
<reference evidence="8" key="1">
    <citation type="submission" date="2013-02" db="EMBL/GenBank/DDBJ databases">
        <title>Immune-Related transcriptome of Coptotermes formosanus Shiraki workers: the defense mechanism.</title>
        <authorList>
            <person name="Hussain A."/>
            <person name="Li Y.F."/>
            <person name="Wen S.Y."/>
        </authorList>
    </citation>
    <scope>NUCLEOTIDE SEQUENCE</scope>
</reference>
<dbReference type="AlphaFoldDB" id="R4V0I9"/>
<feature type="domain" description="Chitin-binding type-2" evidence="7">
    <location>
        <begin position="116"/>
        <end position="175"/>
    </location>
</feature>
<evidence type="ECO:0000256" key="4">
    <source>
        <dbReference type="ARBA" id="ARBA00023157"/>
    </source>
</evidence>
<organism evidence="8">
    <name type="scientific">Coptotermes formosanus</name>
    <name type="common">Formosan subterranean termite</name>
    <dbReference type="NCBI Taxonomy" id="36987"/>
    <lineage>
        <taxon>Eukaryota</taxon>
        <taxon>Metazoa</taxon>
        <taxon>Ecdysozoa</taxon>
        <taxon>Arthropoda</taxon>
        <taxon>Hexapoda</taxon>
        <taxon>Insecta</taxon>
        <taxon>Pterygota</taxon>
        <taxon>Neoptera</taxon>
        <taxon>Polyneoptera</taxon>
        <taxon>Dictyoptera</taxon>
        <taxon>Blattodea</taxon>
        <taxon>Blattoidea</taxon>
        <taxon>Termitoidae</taxon>
        <taxon>Rhinotermitidae</taxon>
        <taxon>Coptotermes</taxon>
    </lineage>
</organism>
<evidence type="ECO:0000256" key="3">
    <source>
        <dbReference type="ARBA" id="ARBA00022737"/>
    </source>
</evidence>
<dbReference type="PANTHER" id="PTHR23301">
    <property type="entry name" value="CHITIN BINDING PERITROPHIN-A"/>
    <property type="match status" value="1"/>
</dbReference>
<dbReference type="InterPro" id="IPR051940">
    <property type="entry name" value="Chitin_bind-dev_reg"/>
</dbReference>
<evidence type="ECO:0000313" key="8">
    <source>
        <dbReference type="EMBL" id="AGM32117.1"/>
    </source>
</evidence>
<dbReference type="SMART" id="SM00494">
    <property type="entry name" value="ChtBD2"/>
    <property type="match status" value="4"/>
</dbReference>
<feature type="chain" id="PRO_5004380205" evidence="6">
    <location>
        <begin position="27"/>
        <end position="381"/>
    </location>
</feature>
<evidence type="ECO:0000256" key="5">
    <source>
        <dbReference type="ARBA" id="ARBA00023180"/>
    </source>
</evidence>
<keyword evidence="5" id="KW-0325">Glycoprotein</keyword>
<dbReference type="Gene3D" id="2.170.140.10">
    <property type="entry name" value="Chitin binding domain"/>
    <property type="match status" value="4"/>
</dbReference>
<dbReference type="EMBL" id="KC632303">
    <property type="protein sequence ID" value="AGM32117.1"/>
    <property type="molecule type" value="mRNA"/>
</dbReference>
<sequence>MGVASGIFGVAVAAFLVALCPDTIRTLHHGRQTSDLPVCPSDDNGEIILFPKPENCSEFYQCSDGFLFTHHCPENLYYCAEKEVCSWSFEPNCTFDCVITKTNPAPLEQPYDSTADPVCPEHSDKNLTLIPNPNNCSAYYECDNGVPVPMGCPDGLYFCNESQICTWVWEPGCTFDCKAPQTNPVLAEQIYIPAADPICPEHSDKNLTLIPNPNNCSAYYECDNGVPVPMGCPDGLYFCNESQICTWVWEPGCTFDCKAPQTNPVLAEQIYIPAADPICPEHSDKNLTLIANPNNCSAYYECDNGVPVPMGCPDDLQFCSEKQICTWALDADCSFKCTVVKKEAPLALHDTDDTVNAINNRNQALGTTGKRLTFERYFKQN</sequence>
<dbReference type="GO" id="GO:0005576">
    <property type="term" value="C:extracellular region"/>
    <property type="evidence" value="ECO:0007669"/>
    <property type="project" value="InterPro"/>
</dbReference>
<evidence type="ECO:0000256" key="6">
    <source>
        <dbReference type="SAM" id="SignalP"/>
    </source>
</evidence>
<accession>R4V0I9</accession>
<dbReference type="Pfam" id="PF01607">
    <property type="entry name" value="CBM_14"/>
    <property type="match status" value="4"/>
</dbReference>
<evidence type="ECO:0000256" key="1">
    <source>
        <dbReference type="ARBA" id="ARBA00022669"/>
    </source>
</evidence>
<keyword evidence="2 6" id="KW-0732">Signal</keyword>
<feature type="domain" description="Chitin-binding type-2" evidence="7">
    <location>
        <begin position="36"/>
        <end position="95"/>
    </location>
</feature>
<name>R4V0I9_COPFO</name>
<protein>
    <submittedName>
        <fullName evidence="8">Chitin-binding domain containing protein</fullName>
    </submittedName>
</protein>
<keyword evidence="1" id="KW-0147">Chitin-binding</keyword>
<evidence type="ECO:0000256" key="2">
    <source>
        <dbReference type="ARBA" id="ARBA00022729"/>
    </source>
</evidence>
<dbReference type="PANTHER" id="PTHR23301:SF0">
    <property type="entry name" value="CHITIN-BINDING TYPE-2 DOMAIN-CONTAINING PROTEIN-RELATED"/>
    <property type="match status" value="1"/>
</dbReference>
<keyword evidence="3" id="KW-0677">Repeat</keyword>
<feature type="signal peptide" evidence="6">
    <location>
        <begin position="1"/>
        <end position="26"/>
    </location>
</feature>
<dbReference type="SUPFAM" id="SSF57625">
    <property type="entry name" value="Invertebrate chitin-binding proteins"/>
    <property type="match status" value="4"/>
</dbReference>
<evidence type="ECO:0000259" key="7">
    <source>
        <dbReference type="PROSITE" id="PS50940"/>
    </source>
</evidence>
<keyword evidence="4" id="KW-1015">Disulfide bond</keyword>
<dbReference type="InterPro" id="IPR036508">
    <property type="entry name" value="Chitin-bd_dom_sf"/>
</dbReference>
<proteinExistence type="evidence at transcript level"/>
<dbReference type="PROSITE" id="PS50940">
    <property type="entry name" value="CHIT_BIND_II"/>
    <property type="match status" value="4"/>
</dbReference>
<feature type="domain" description="Chitin-binding type-2" evidence="7">
    <location>
        <begin position="276"/>
        <end position="335"/>
    </location>
</feature>
<feature type="domain" description="Chitin-binding type-2" evidence="7">
    <location>
        <begin position="196"/>
        <end position="255"/>
    </location>
</feature>